<proteinExistence type="predicted"/>
<feature type="region of interest" description="Disordered" evidence="1">
    <location>
        <begin position="1"/>
        <end position="22"/>
    </location>
</feature>
<keyword evidence="4" id="KW-1185">Reference proteome</keyword>
<feature type="transmembrane region" description="Helical" evidence="2">
    <location>
        <begin position="42"/>
        <end position="66"/>
    </location>
</feature>
<comment type="caution">
    <text evidence="3">The sequence shown here is derived from an EMBL/GenBank/DDBJ whole genome shotgun (WGS) entry which is preliminary data.</text>
</comment>
<gene>
    <name evidence="3" type="ORF">D7W81_35460</name>
</gene>
<evidence type="ECO:0000256" key="1">
    <source>
        <dbReference type="SAM" id="MobiDB-lite"/>
    </source>
</evidence>
<keyword evidence="2" id="KW-0472">Membrane</keyword>
<keyword evidence="2" id="KW-1133">Transmembrane helix</keyword>
<feature type="transmembrane region" description="Helical" evidence="2">
    <location>
        <begin position="99"/>
        <end position="116"/>
    </location>
</feature>
<accession>A0A3A8PQ64</accession>
<organism evidence="3 4">
    <name type="scientific">Corallococcus aberystwythensis</name>
    <dbReference type="NCBI Taxonomy" id="2316722"/>
    <lineage>
        <taxon>Bacteria</taxon>
        <taxon>Pseudomonadati</taxon>
        <taxon>Myxococcota</taxon>
        <taxon>Myxococcia</taxon>
        <taxon>Myxococcales</taxon>
        <taxon>Cystobacterineae</taxon>
        <taxon>Myxococcaceae</taxon>
        <taxon>Corallococcus</taxon>
    </lineage>
</organism>
<reference evidence="4" key="1">
    <citation type="submission" date="2018-09" db="EMBL/GenBank/DDBJ databases">
        <authorList>
            <person name="Livingstone P.G."/>
            <person name="Whitworth D.E."/>
        </authorList>
    </citation>
    <scope>NUCLEOTIDE SEQUENCE [LARGE SCALE GENOMIC DNA]</scope>
    <source>
        <strain evidence="4">AB050A</strain>
    </source>
</reference>
<feature type="transmembrane region" description="Helical" evidence="2">
    <location>
        <begin position="210"/>
        <end position="232"/>
    </location>
</feature>
<keyword evidence="2" id="KW-0812">Transmembrane</keyword>
<feature type="transmembrane region" description="Helical" evidence="2">
    <location>
        <begin position="173"/>
        <end position="198"/>
    </location>
</feature>
<name>A0A3A8PQ64_9BACT</name>
<dbReference type="EMBL" id="RAWK01000312">
    <property type="protein sequence ID" value="RKH55815.1"/>
    <property type="molecule type" value="Genomic_DNA"/>
</dbReference>
<dbReference type="Proteomes" id="UP000267003">
    <property type="component" value="Unassembled WGS sequence"/>
</dbReference>
<feature type="transmembrane region" description="Helical" evidence="2">
    <location>
        <begin position="122"/>
        <end position="139"/>
    </location>
</feature>
<evidence type="ECO:0000256" key="2">
    <source>
        <dbReference type="SAM" id="Phobius"/>
    </source>
</evidence>
<protein>
    <submittedName>
        <fullName evidence="3">Uncharacterized protein</fullName>
    </submittedName>
</protein>
<evidence type="ECO:0000313" key="3">
    <source>
        <dbReference type="EMBL" id="RKH55815.1"/>
    </source>
</evidence>
<evidence type="ECO:0000313" key="4">
    <source>
        <dbReference type="Proteomes" id="UP000267003"/>
    </source>
</evidence>
<feature type="compositionally biased region" description="Polar residues" evidence="1">
    <location>
        <begin position="1"/>
        <end position="18"/>
    </location>
</feature>
<sequence length="249" mass="27145">MSQVVPSPELPQNDSEANASRPPEADALELFRLTHLGKRDGWAEAVALLTAAVDLISASWILGAVARSNNAGVIPLSAVLLGVTGVAAGFYMGRPWARHALLITLAVLTLIGWVKWSEDARPLLLMAFLFFTGCALFAHRSARNQLFFQRDVPRPALERYRARQQDNPMAHHAWRYGLAALITPLFAPLAVFCGAWALRLVVEGKARPPVGRAGLAFGGLVLGSAVLALWYFRGLELYIALTSLLRDPR</sequence>
<dbReference type="AlphaFoldDB" id="A0A3A8PQ64"/>
<feature type="transmembrane region" description="Helical" evidence="2">
    <location>
        <begin position="72"/>
        <end position="92"/>
    </location>
</feature>